<dbReference type="AlphaFoldDB" id="A0A399M3N7"/>
<sequence length="61" mass="6526">MAWTGRASGAALQPDRDTRPLLQGMRIACRSGLVSRSGRKTAPLCQKLIFSAANTALPGWL</sequence>
<protein>
    <submittedName>
        <fullName evidence="1">Uncharacterized protein</fullName>
    </submittedName>
</protein>
<accession>A0A399M3N7</accession>
<name>A0A399M3N7_9PSED</name>
<comment type="caution">
    <text evidence="1">The sequence shown here is derived from an EMBL/GenBank/DDBJ whole genome shotgun (WGS) entry which is preliminary data.</text>
</comment>
<dbReference type="EMBL" id="QWLL01000039">
    <property type="protein sequence ID" value="RII76338.1"/>
    <property type="molecule type" value="Genomic_DNA"/>
</dbReference>
<evidence type="ECO:0000313" key="1">
    <source>
        <dbReference type="EMBL" id="RII76338.1"/>
    </source>
</evidence>
<evidence type="ECO:0000313" key="2">
    <source>
        <dbReference type="Proteomes" id="UP000265875"/>
    </source>
</evidence>
<proteinExistence type="predicted"/>
<dbReference type="Proteomes" id="UP000265875">
    <property type="component" value="Unassembled WGS sequence"/>
</dbReference>
<gene>
    <name evidence="1" type="ORF">D0894_17230</name>
</gene>
<organism evidence="1 2">
    <name type="scientific">Pseudomonas monteilii</name>
    <dbReference type="NCBI Taxonomy" id="76759"/>
    <lineage>
        <taxon>Bacteria</taxon>
        <taxon>Pseudomonadati</taxon>
        <taxon>Pseudomonadota</taxon>
        <taxon>Gammaproteobacteria</taxon>
        <taxon>Pseudomonadales</taxon>
        <taxon>Pseudomonadaceae</taxon>
        <taxon>Pseudomonas</taxon>
    </lineage>
</organism>
<reference evidence="1 2" key="1">
    <citation type="submission" date="2018-08" db="EMBL/GenBank/DDBJ databases">
        <title>Draft genome sequence of the cyanotroph, Pseudomonas monteilii BCN3.</title>
        <authorList>
            <person name="Jones L.B."/>
            <person name="Kunz D.A."/>
        </authorList>
    </citation>
    <scope>NUCLEOTIDE SEQUENCE [LARGE SCALE GENOMIC DNA]</scope>
    <source>
        <strain evidence="1 2">BCN3</strain>
    </source>
</reference>